<dbReference type="Proteomes" id="UP000198832">
    <property type="component" value="Unassembled WGS sequence"/>
</dbReference>
<dbReference type="InterPro" id="IPR036259">
    <property type="entry name" value="MFS_trans_sf"/>
</dbReference>
<dbReference type="AlphaFoldDB" id="A0A1I1MU95"/>
<dbReference type="GO" id="GO:0022857">
    <property type="term" value="F:transmembrane transporter activity"/>
    <property type="evidence" value="ECO:0007669"/>
    <property type="project" value="InterPro"/>
</dbReference>
<keyword evidence="9" id="KW-1185">Reference proteome</keyword>
<evidence type="ECO:0000256" key="6">
    <source>
        <dbReference type="SAM" id="Phobius"/>
    </source>
</evidence>
<feature type="transmembrane region" description="Helical" evidence="6">
    <location>
        <begin position="338"/>
        <end position="356"/>
    </location>
</feature>
<dbReference type="PROSITE" id="PS50850">
    <property type="entry name" value="MFS"/>
    <property type="match status" value="1"/>
</dbReference>
<dbReference type="STRING" id="574651.SAMN04487968_11373"/>
<evidence type="ECO:0000256" key="1">
    <source>
        <dbReference type="ARBA" id="ARBA00004651"/>
    </source>
</evidence>
<evidence type="ECO:0000313" key="8">
    <source>
        <dbReference type="EMBL" id="SFC88716.1"/>
    </source>
</evidence>
<dbReference type="OrthoDB" id="4229605at2"/>
<comment type="subcellular location">
    <subcellularLocation>
        <location evidence="1">Cell membrane</location>
        <topology evidence="1">Multi-pass membrane protein</topology>
    </subcellularLocation>
</comment>
<feature type="transmembrane region" description="Helical" evidence="6">
    <location>
        <begin position="76"/>
        <end position="95"/>
    </location>
</feature>
<dbReference type="PANTHER" id="PTHR23542">
    <property type="match status" value="1"/>
</dbReference>
<dbReference type="InterPro" id="IPR011701">
    <property type="entry name" value="MFS"/>
</dbReference>
<evidence type="ECO:0000259" key="7">
    <source>
        <dbReference type="PROSITE" id="PS50850"/>
    </source>
</evidence>
<feature type="domain" description="Major facilitator superfamily (MFS) profile" evidence="7">
    <location>
        <begin position="169"/>
        <end position="412"/>
    </location>
</feature>
<dbReference type="PANTHER" id="PTHR23542:SF1">
    <property type="entry name" value="MAJOR FACILITATOR SUPERFAMILY (MFS) PROFILE DOMAIN-CONTAINING PROTEIN"/>
    <property type="match status" value="1"/>
</dbReference>
<dbReference type="GO" id="GO:0005886">
    <property type="term" value="C:plasma membrane"/>
    <property type="evidence" value="ECO:0007669"/>
    <property type="project" value="UniProtKB-SubCell"/>
</dbReference>
<accession>A0A1I1MU95</accession>
<feature type="transmembrane region" description="Helical" evidence="6">
    <location>
        <begin position="47"/>
        <end position="64"/>
    </location>
</feature>
<evidence type="ECO:0000256" key="2">
    <source>
        <dbReference type="ARBA" id="ARBA00022692"/>
    </source>
</evidence>
<feature type="transmembrane region" description="Helical" evidence="6">
    <location>
        <begin position="208"/>
        <end position="227"/>
    </location>
</feature>
<dbReference type="RefSeq" id="WP_091125875.1">
    <property type="nucleotide sequence ID" value="NZ_FOLB01000013.1"/>
</dbReference>
<feature type="transmembrane region" description="Helical" evidence="6">
    <location>
        <begin position="168"/>
        <end position="187"/>
    </location>
</feature>
<keyword evidence="4 6" id="KW-0472">Membrane</keyword>
<gene>
    <name evidence="8" type="ORF">SAMN04487968_11373</name>
</gene>
<feature type="transmembrane region" description="Helical" evidence="6">
    <location>
        <begin position="247"/>
        <end position="268"/>
    </location>
</feature>
<reference evidence="8 9" key="1">
    <citation type="submission" date="2016-10" db="EMBL/GenBank/DDBJ databases">
        <authorList>
            <person name="de Groot N.N."/>
        </authorList>
    </citation>
    <scope>NUCLEOTIDE SEQUENCE [LARGE SCALE GENOMIC DNA]</scope>
    <source>
        <strain evidence="8 9">CGMCC 1.7056</strain>
    </source>
</reference>
<evidence type="ECO:0000256" key="3">
    <source>
        <dbReference type="ARBA" id="ARBA00022989"/>
    </source>
</evidence>
<dbReference type="Pfam" id="PF07690">
    <property type="entry name" value="MFS_1"/>
    <property type="match status" value="2"/>
</dbReference>
<evidence type="ECO:0000256" key="4">
    <source>
        <dbReference type="ARBA" id="ARBA00023136"/>
    </source>
</evidence>
<feature type="transmembrane region" description="Helical" evidence="6">
    <location>
        <begin position="143"/>
        <end position="162"/>
    </location>
</feature>
<evidence type="ECO:0000313" key="9">
    <source>
        <dbReference type="Proteomes" id="UP000198832"/>
    </source>
</evidence>
<feature type="transmembrane region" description="Helical" evidence="6">
    <location>
        <begin position="101"/>
        <end position="122"/>
    </location>
</feature>
<name>A0A1I1MU95_9ACTN</name>
<feature type="transmembrane region" description="Helical" evidence="6">
    <location>
        <begin position="297"/>
        <end position="318"/>
    </location>
</feature>
<protein>
    <submittedName>
        <fullName evidence="8">Predicted arabinose efflux permease, MFS family</fullName>
    </submittedName>
</protein>
<feature type="transmembrane region" description="Helical" evidence="6">
    <location>
        <begin position="362"/>
        <end position="382"/>
    </location>
</feature>
<feature type="region of interest" description="Disordered" evidence="5">
    <location>
        <begin position="392"/>
        <end position="412"/>
    </location>
</feature>
<dbReference type="InterPro" id="IPR020846">
    <property type="entry name" value="MFS_dom"/>
</dbReference>
<keyword evidence="2 6" id="KW-0812">Transmembrane</keyword>
<organism evidence="8 9">
    <name type="scientific">Nocardioides terrae</name>
    <dbReference type="NCBI Taxonomy" id="574651"/>
    <lineage>
        <taxon>Bacteria</taxon>
        <taxon>Bacillati</taxon>
        <taxon>Actinomycetota</taxon>
        <taxon>Actinomycetes</taxon>
        <taxon>Propionibacteriales</taxon>
        <taxon>Nocardioidaceae</taxon>
        <taxon>Nocardioides</taxon>
    </lineage>
</organism>
<feature type="transmembrane region" description="Helical" evidence="6">
    <location>
        <begin position="18"/>
        <end position="41"/>
    </location>
</feature>
<evidence type="ECO:0000256" key="5">
    <source>
        <dbReference type="SAM" id="MobiDB-lite"/>
    </source>
</evidence>
<sequence length="412" mass="42657">MGFATYAEVLRNPVVRRILLLGMLIRIPLWAANVVITLHVVGHLDRSYAAAGLVSTVVAIALSVSSPWRGRRLDRAGLRATVLPSIVIGAVVWSIAPWVGYWPLILLAGVGSLFAVPSFSIIRQVLIGHVPDHHRTTVLSVDSVATELTFLVGPVLGVLAATYLPTQVALLICQLAVVLGAVALWIADPPLHSEHSDLSAGKVSRRSWLTPSVLMILLIATTSTLILTGEDLSTVAALRSWDAPTSIGWMLALWGAGSAIGGIVYGALQRHPSAALLLVGLAGTTALVALAPDGSRLWFAVLLTISGLFCAPTITATVDDLSRVVPASVRGEAMGWHGSALTLGSAVGAPIIGLGLDRGGWAWGFALAGIAGLIIALPGVALTRRGRAVAEAAPDASTQGDAQQAADAPLGI</sequence>
<dbReference type="EMBL" id="FOLB01000013">
    <property type="protein sequence ID" value="SFC88716.1"/>
    <property type="molecule type" value="Genomic_DNA"/>
</dbReference>
<dbReference type="SUPFAM" id="SSF103473">
    <property type="entry name" value="MFS general substrate transporter"/>
    <property type="match status" value="1"/>
</dbReference>
<dbReference type="Gene3D" id="1.20.1250.20">
    <property type="entry name" value="MFS general substrate transporter like domains"/>
    <property type="match status" value="2"/>
</dbReference>
<proteinExistence type="predicted"/>
<feature type="transmembrane region" description="Helical" evidence="6">
    <location>
        <begin position="275"/>
        <end position="291"/>
    </location>
</feature>
<keyword evidence="3 6" id="KW-1133">Transmembrane helix</keyword>